<dbReference type="Proteomes" id="UP001430455">
    <property type="component" value="Unassembled WGS sequence"/>
</dbReference>
<dbReference type="CDD" id="cd00293">
    <property type="entry name" value="USP-like"/>
    <property type="match status" value="1"/>
</dbReference>
<dbReference type="Gene3D" id="3.40.50.620">
    <property type="entry name" value="HUPs"/>
    <property type="match status" value="1"/>
</dbReference>
<evidence type="ECO:0000256" key="1">
    <source>
        <dbReference type="ARBA" id="ARBA00008791"/>
    </source>
</evidence>
<dbReference type="SUPFAM" id="SSF52402">
    <property type="entry name" value="Adenine nucleotide alpha hydrolases-like"/>
    <property type="match status" value="1"/>
</dbReference>
<reference evidence="3 4" key="1">
    <citation type="submission" date="2021-06" db="EMBL/GenBank/DDBJ databases">
        <title>Halomicroarcula sp. a new haloarchaeum isolated from saline soil.</title>
        <authorList>
            <person name="Duran-Viseras A."/>
            <person name="Sanchez-Porro C."/>
            <person name="Ventosa A."/>
        </authorList>
    </citation>
    <scope>NUCLEOTIDE SEQUENCE [LARGE SCALE GENOMIC DNA]</scope>
    <source>
        <strain evidence="3 4">F27</strain>
    </source>
</reference>
<dbReference type="PRINTS" id="PR01438">
    <property type="entry name" value="UNVRSLSTRESS"/>
</dbReference>
<accession>A0AAW4PI88</accession>
<dbReference type="PANTHER" id="PTHR46268">
    <property type="entry name" value="STRESS RESPONSE PROTEIN NHAX"/>
    <property type="match status" value="1"/>
</dbReference>
<evidence type="ECO:0000313" key="3">
    <source>
        <dbReference type="EMBL" id="MBX0297699.1"/>
    </source>
</evidence>
<dbReference type="PANTHER" id="PTHR46268:SF6">
    <property type="entry name" value="UNIVERSAL STRESS PROTEIN UP12"/>
    <property type="match status" value="1"/>
</dbReference>
<dbReference type="EMBL" id="RKLT01000025">
    <property type="protein sequence ID" value="MBX0297699.1"/>
    <property type="molecule type" value="Genomic_DNA"/>
</dbReference>
<gene>
    <name evidence="3" type="ORF">EGH23_22755</name>
</gene>
<comment type="caution">
    <text evidence="3">The sequence shown here is derived from an EMBL/GenBank/DDBJ whole genome shotgun (WGS) entry which is preliminary data.</text>
</comment>
<evidence type="ECO:0000259" key="2">
    <source>
        <dbReference type="Pfam" id="PF00582"/>
    </source>
</evidence>
<proteinExistence type="inferred from homology"/>
<protein>
    <submittedName>
        <fullName evidence="3">Universal stress protein</fullName>
    </submittedName>
</protein>
<name>A0AAW4PI88_9EURY</name>
<keyword evidence="4" id="KW-1185">Reference proteome</keyword>
<dbReference type="InterPro" id="IPR006016">
    <property type="entry name" value="UspA"/>
</dbReference>
<dbReference type="AlphaFoldDB" id="A0AAW4PI88"/>
<evidence type="ECO:0000313" key="4">
    <source>
        <dbReference type="Proteomes" id="UP001430455"/>
    </source>
</evidence>
<organism evidence="3 4">
    <name type="scientific">Haloarcula nitratireducens</name>
    <dbReference type="NCBI Taxonomy" id="2487749"/>
    <lineage>
        <taxon>Archaea</taxon>
        <taxon>Methanobacteriati</taxon>
        <taxon>Methanobacteriota</taxon>
        <taxon>Stenosarchaea group</taxon>
        <taxon>Halobacteria</taxon>
        <taxon>Halobacteriales</taxon>
        <taxon>Haloarculaceae</taxon>
        <taxon>Haloarcula</taxon>
    </lineage>
</organism>
<dbReference type="RefSeq" id="WP_220582285.1">
    <property type="nucleotide sequence ID" value="NZ_RKLT01000025.1"/>
</dbReference>
<dbReference type="InterPro" id="IPR014729">
    <property type="entry name" value="Rossmann-like_a/b/a_fold"/>
</dbReference>
<dbReference type="InterPro" id="IPR006015">
    <property type="entry name" value="Universal_stress_UspA"/>
</dbReference>
<feature type="domain" description="UspA" evidence="2">
    <location>
        <begin position="3"/>
        <end position="139"/>
    </location>
</feature>
<sequence length="140" mass="14965">MYQVLLSIDGSEDRARQAVSAVTDLPRANTEVAVTILNVFEEFDAVDDSGGRVKSSDLYENYQPPSSVEMAQELLDENGIEWTFRKEHGDPAETILTVAGELGTSAIVVAPGSRSPVGKVLFGSVTQGILLDADQPVIVA</sequence>
<dbReference type="Pfam" id="PF00582">
    <property type="entry name" value="Usp"/>
    <property type="match status" value="1"/>
</dbReference>
<comment type="similarity">
    <text evidence="1">Belongs to the universal stress protein A family.</text>
</comment>